<name>A0ABV5K331_9FLAO</name>
<dbReference type="InterPro" id="IPR015883">
    <property type="entry name" value="Glyco_hydro_20_cat"/>
</dbReference>
<dbReference type="PRINTS" id="PR00738">
    <property type="entry name" value="GLHYDRLASE20"/>
</dbReference>
<dbReference type="CDD" id="cd06570">
    <property type="entry name" value="GH20_chitobiase-like_1"/>
    <property type="match status" value="1"/>
</dbReference>
<protein>
    <submittedName>
        <fullName evidence="6">Beta-N-acetylhexosaminidase</fullName>
    </submittedName>
</protein>
<comment type="similarity">
    <text evidence="1">Belongs to the glycosyl hydrolase 20 family.</text>
</comment>
<dbReference type="Proteomes" id="UP001589665">
    <property type="component" value="Unassembled WGS sequence"/>
</dbReference>
<dbReference type="Gene3D" id="3.30.379.10">
    <property type="entry name" value="Chitobiase/beta-hexosaminidase domain 2-like"/>
    <property type="match status" value="1"/>
</dbReference>
<dbReference type="InterPro" id="IPR029018">
    <property type="entry name" value="Hex-like_dom2"/>
</dbReference>
<dbReference type="InterPro" id="IPR025705">
    <property type="entry name" value="Beta_hexosaminidase_sua/sub"/>
</dbReference>
<dbReference type="InterPro" id="IPR017853">
    <property type="entry name" value="GH"/>
</dbReference>
<dbReference type="SUPFAM" id="SSF51445">
    <property type="entry name" value="(Trans)glycosidases"/>
    <property type="match status" value="1"/>
</dbReference>
<proteinExistence type="inferred from homology"/>
<dbReference type="Pfam" id="PF02838">
    <property type="entry name" value="Glyco_hydro_20b"/>
    <property type="match status" value="1"/>
</dbReference>
<evidence type="ECO:0000256" key="2">
    <source>
        <dbReference type="ARBA" id="ARBA00022801"/>
    </source>
</evidence>
<evidence type="ECO:0000256" key="1">
    <source>
        <dbReference type="ARBA" id="ARBA00006285"/>
    </source>
</evidence>
<reference evidence="6 7" key="1">
    <citation type="submission" date="2024-09" db="EMBL/GenBank/DDBJ databases">
        <authorList>
            <person name="Sun Q."/>
            <person name="Mori K."/>
        </authorList>
    </citation>
    <scope>NUCLEOTIDE SEQUENCE [LARGE SCALE GENOMIC DNA]</scope>
    <source>
        <strain evidence="6 7">JCM 13034</strain>
    </source>
</reference>
<evidence type="ECO:0000259" key="4">
    <source>
        <dbReference type="Pfam" id="PF00728"/>
    </source>
</evidence>
<dbReference type="PANTHER" id="PTHR22600">
    <property type="entry name" value="BETA-HEXOSAMINIDASE"/>
    <property type="match status" value="1"/>
</dbReference>
<evidence type="ECO:0000313" key="6">
    <source>
        <dbReference type="EMBL" id="MFB9272371.1"/>
    </source>
</evidence>
<keyword evidence="3" id="KW-0326">Glycosidase</keyword>
<evidence type="ECO:0000259" key="5">
    <source>
        <dbReference type="Pfam" id="PF02838"/>
    </source>
</evidence>
<sequence length="677" mass="77293">MKNLTLLFLAFYSIIGISQSKDMNLMPWPQEITLGNSIVEVKPNFTIVVNQEITERIEVATTKFLRRLSGRTGIFLENGFAFKHSEIKNPSLEITYKRVGNLEINEDESYQLNIFPTKITIEATTDIGVIYALETLLQLVDNNETTYFFPEVIIKDFPRFTWRGLMIDVARHFHPVDVIKRNLDAMASVKMNVLHWHLTDDQGFRVESKTHPKLHLLGSDGFFYTQEQIKDVVKYAGDRGIRVVPEIDVPGHATAILTAYPEIGSKDTIYSIERFSGIFDPTLDPTNEKTYAFLADLFEEIAALFPDKYFHIGGDENEGKHWDENNHIQDFKRKHNLKTNHDLQTFMNIRLDTILSKLGKNLMGWEEIMTDEMPTTALIHSWKGVNEGVKPGSSLATAAKNGYNTILSNGYYVDLMQPASEHYIVDPMPKNNTLTSEERKRVLGGEATMWSELATSETLDSRLWPRTAAIAERFWSSEEIKDISSMYNRLETISFRLEELGINHIKNKAVILRNITNNQSIEALEVLTKIYEPLKIYTRNKGGTEYKTYSPFTLFADACTADASDAIVFNNLVSDYIETENSAAKNKILVFLNKWAKNQEQFSKIKVKNPILKSIEPLSKNITRISKDLIKIIETKETSKASQQSIKSQLIELEKPLVDVELAILKSLEKLSSFIFE</sequence>
<feature type="domain" description="Glycoside hydrolase family 20 catalytic" evidence="4">
    <location>
        <begin position="160"/>
        <end position="477"/>
    </location>
</feature>
<dbReference type="Gene3D" id="3.20.20.80">
    <property type="entry name" value="Glycosidases"/>
    <property type="match status" value="1"/>
</dbReference>
<dbReference type="InterPro" id="IPR015882">
    <property type="entry name" value="HEX_bac_N"/>
</dbReference>
<feature type="domain" description="Beta-hexosaminidase bacterial type N-terminal" evidence="5">
    <location>
        <begin position="23"/>
        <end position="156"/>
    </location>
</feature>
<dbReference type="SUPFAM" id="SSF55545">
    <property type="entry name" value="beta-N-acetylhexosaminidase-like domain"/>
    <property type="match status" value="1"/>
</dbReference>
<accession>A0ABV5K331</accession>
<dbReference type="EMBL" id="JBHMDX010000008">
    <property type="protein sequence ID" value="MFB9272371.1"/>
    <property type="molecule type" value="Genomic_DNA"/>
</dbReference>
<dbReference type="Pfam" id="PF00728">
    <property type="entry name" value="Glyco_hydro_20"/>
    <property type="match status" value="1"/>
</dbReference>
<organism evidence="6 7">
    <name type="scientific">Lutibacter litoralis</name>
    <dbReference type="NCBI Taxonomy" id="321268"/>
    <lineage>
        <taxon>Bacteria</taxon>
        <taxon>Pseudomonadati</taxon>
        <taxon>Bacteroidota</taxon>
        <taxon>Flavobacteriia</taxon>
        <taxon>Flavobacteriales</taxon>
        <taxon>Flavobacteriaceae</taxon>
        <taxon>Lutibacter</taxon>
    </lineage>
</organism>
<dbReference type="RefSeq" id="WP_229714394.1">
    <property type="nucleotide sequence ID" value="NZ_BMNS01000002.1"/>
</dbReference>
<keyword evidence="7" id="KW-1185">Reference proteome</keyword>
<keyword evidence="2" id="KW-0378">Hydrolase</keyword>
<comment type="caution">
    <text evidence="6">The sequence shown here is derived from an EMBL/GenBank/DDBJ whole genome shotgun (WGS) entry which is preliminary data.</text>
</comment>
<evidence type="ECO:0000256" key="3">
    <source>
        <dbReference type="ARBA" id="ARBA00023295"/>
    </source>
</evidence>
<gene>
    <name evidence="6" type="ORF">ACFFT3_10775</name>
</gene>
<dbReference type="PANTHER" id="PTHR22600:SF21">
    <property type="entry name" value="BETA-HEXOSAMINIDASE A"/>
    <property type="match status" value="1"/>
</dbReference>
<evidence type="ECO:0000313" key="7">
    <source>
        <dbReference type="Proteomes" id="UP001589665"/>
    </source>
</evidence>